<dbReference type="PROSITE" id="PS00018">
    <property type="entry name" value="EF_HAND_1"/>
    <property type="match status" value="1"/>
</dbReference>
<dbReference type="CDD" id="cd00214">
    <property type="entry name" value="Calpain_III"/>
    <property type="match status" value="1"/>
</dbReference>
<dbReference type="InterPro" id="IPR022682">
    <property type="entry name" value="Calpain_domain_III"/>
</dbReference>
<dbReference type="PANTHER" id="PTHR10183">
    <property type="entry name" value="CALPAIN"/>
    <property type="match status" value="1"/>
</dbReference>
<dbReference type="InterPro" id="IPR036213">
    <property type="entry name" value="Calpain_III_sf"/>
</dbReference>
<dbReference type="Pfam" id="PF13405">
    <property type="entry name" value="EF-hand_6"/>
    <property type="match status" value="1"/>
</dbReference>
<sequence length="784" mass="91140">MINRRYTFDGQPIYLLGERASELHRQIKVQDFYALRQQHINSGKLFEDPEFPAADKSLFYSRQSTIKRYKWLRPFEICEHPRFFVEGFSRFDARQGELGDCWFLAAAASLTLNPKLFSRVVYNDNSFVKDYCGIFHFCFWRFGKWVDVVVDDRLPTLNGKLVFMQSPEQNEFWSALLEKAYAKLHGSYEALKGGQTSDALEDFTGGVSERYDLSKAPAHLYSTLENRVLRDSMMACSINSNPRIYEEKTPEGLVRGHSYSITKVKYVDIVTPNTKGKIPLLRLRNPWGNHIEWNGQWSDRSPQWRYIPDHVKKQIGLTFEHDGEFWMSYSDFLHNFNNLYICDLSPDSAENDQKVSARTKRQWNMSVFEGEWIPKITAGGCTNHMNTFHLNPQYIMKLEYPDDDNVDKCTVIVSLMQKYRRMKRSLGYDFLKIGFEVYRLREADLVQKPLKKNFFKKNHPAAGTTEFVNIRSVFGRFELYPGYYLIVPSTFEPDQAGDFLIRVFSECKNVFEVNDERVRLGSVDSRIKSHLLDVKSATPQRLTIEKLFSNVAGSRNEIGWMELKQMMDHSLRKELMNETPEVTFTNNTDLNSATNSIPSKSTKKSPRKRGSTCNLCCFGSKSSYSDSYIPNSTKNTSNLDSYAALVENESEYKEFSKDMCRSMVAMMDVNRSGKLGLEEFKTLLCEISKWRAVFKLYDKDQNNKLDTYELRDALESAGYKLNYQVLSSLIYRYGSPDNTMSIDDFIMCAVKVKTMIERFKEKDYLKRNIATFTMDEWIAQALYS</sequence>
<proteinExistence type="inferred from homology"/>
<evidence type="ECO:0000256" key="8">
    <source>
        <dbReference type="SAM" id="MobiDB-lite"/>
    </source>
</evidence>
<dbReference type="SMART" id="SM00720">
    <property type="entry name" value="calpain_III"/>
    <property type="match status" value="1"/>
</dbReference>
<dbReference type="Gene3D" id="3.90.70.10">
    <property type="entry name" value="Cysteine proteinases"/>
    <property type="match status" value="1"/>
</dbReference>
<evidence type="ECO:0000256" key="1">
    <source>
        <dbReference type="ARBA" id="ARBA00007623"/>
    </source>
</evidence>
<dbReference type="GO" id="GO:0004198">
    <property type="term" value="F:calcium-dependent cysteine-type endopeptidase activity"/>
    <property type="evidence" value="ECO:0007669"/>
    <property type="project" value="InterPro"/>
</dbReference>
<dbReference type="PROSITE" id="PS00139">
    <property type="entry name" value="THIOL_PROTEASE_CYS"/>
    <property type="match status" value="1"/>
</dbReference>
<dbReference type="PANTHER" id="PTHR10183:SF433">
    <property type="entry name" value="CALPAIN-A-RELATED"/>
    <property type="match status" value="1"/>
</dbReference>
<keyword evidence="5" id="KW-0106">Calcium</keyword>
<feature type="compositionally biased region" description="Basic residues" evidence="8">
    <location>
        <begin position="601"/>
        <end position="610"/>
    </location>
</feature>
<feature type="active site" evidence="6 7">
    <location>
        <position position="285"/>
    </location>
</feature>
<protein>
    <submittedName>
        <fullName evidence="11">Uncharacterized protein</fullName>
    </submittedName>
</protein>
<dbReference type="InterPro" id="IPR002048">
    <property type="entry name" value="EF_hand_dom"/>
</dbReference>
<organism evidence="11 12">
    <name type="scientific">Chironomus riparius</name>
    <dbReference type="NCBI Taxonomy" id="315576"/>
    <lineage>
        <taxon>Eukaryota</taxon>
        <taxon>Metazoa</taxon>
        <taxon>Ecdysozoa</taxon>
        <taxon>Arthropoda</taxon>
        <taxon>Hexapoda</taxon>
        <taxon>Insecta</taxon>
        <taxon>Pterygota</taxon>
        <taxon>Neoptera</taxon>
        <taxon>Endopterygota</taxon>
        <taxon>Diptera</taxon>
        <taxon>Nematocera</taxon>
        <taxon>Chironomoidea</taxon>
        <taxon>Chironomidae</taxon>
        <taxon>Chironominae</taxon>
        <taxon>Chironomus</taxon>
    </lineage>
</organism>
<dbReference type="Pfam" id="PF00648">
    <property type="entry name" value="Peptidase_C2"/>
    <property type="match status" value="1"/>
</dbReference>
<evidence type="ECO:0000256" key="7">
    <source>
        <dbReference type="PROSITE-ProRule" id="PRU00239"/>
    </source>
</evidence>
<evidence type="ECO:0000256" key="6">
    <source>
        <dbReference type="PIRSR" id="PIRSR622684-1"/>
    </source>
</evidence>
<dbReference type="InterPro" id="IPR018247">
    <property type="entry name" value="EF_Hand_1_Ca_BS"/>
</dbReference>
<dbReference type="OrthoDB" id="424753at2759"/>
<dbReference type="GO" id="GO:0005509">
    <property type="term" value="F:calcium ion binding"/>
    <property type="evidence" value="ECO:0007669"/>
    <property type="project" value="InterPro"/>
</dbReference>
<dbReference type="Gene3D" id="1.10.238.10">
    <property type="entry name" value="EF-hand"/>
    <property type="match status" value="1"/>
</dbReference>
<evidence type="ECO:0000313" key="12">
    <source>
        <dbReference type="Proteomes" id="UP001153620"/>
    </source>
</evidence>
<dbReference type="EMBL" id="OU895878">
    <property type="protein sequence ID" value="CAG9805749.1"/>
    <property type="molecule type" value="Genomic_DNA"/>
</dbReference>
<evidence type="ECO:0000256" key="5">
    <source>
        <dbReference type="ARBA" id="ARBA00022837"/>
    </source>
</evidence>
<dbReference type="InterPro" id="IPR022684">
    <property type="entry name" value="Calpain_cysteine_protease"/>
</dbReference>
<dbReference type="InterPro" id="IPR022683">
    <property type="entry name" value="Calpain_III"/>
</dbReference>
<dbReference type="AlphaFoldDB" id="A0A9N9S047"/>
<evidence type="ECO:0000256" key="3">
    <source>
        <dbReference type="ARBA" id="ARBA00022801"/>
    </source>
</evidence>
<dbReference type="SUPFAM" id="SSF49758">
    <property type="entry name" value="Calpain large subunit, middle domain (domain III)"/>
    <property type="match status" value="1"/>
</dbReference>
<dbReference type="FunFam" id="2.60.120.380:FF:000002">
    <property type="entry name" value="calpain-3 isoform X1"/>
    <property type="match status" value="1"/>
</dbReference>
<evidence type="ECO:0000259" key="10">
    <source>
        <dbReference type="PROSITE" id="PS50222"/>
    </source>
</evidence>
<accession>A0A9N9S047</accession>
<dbReference type="Proteomes" id="UP001153620">
    <property type="component" value="Chromosome 2"/>
</dbReference>
<feature type="domain" description="EF-hand" evidence="10">
    <location>
        <begin position="685"/>
        <end position="720"/>
    </location>
</feature>
<dbReference type="SMART" id="SM00230">
    <property type="entry name" value="CysPc"/>
    <property type="match status" value="1"/>
</dbReference>
<dbReference type="GO" id="GO:0006508">
    <property type="term" value="P:proteolysis"/>
    <property type="evidence" value="ECO:0007669"/>
    <property type="project" value="UniProtKB-KW"/>
</dbReference>
<dbReference type="PROSITE" id="PS50222">
    <property type="entry name" value="EF_HAND_2"/>
    <property type="match status" value="1"/>
</dbReference>
<name>A0A9N9S047_9DIPT</name>
<dbReference type="Gene3D" id="2.60.120.380">
    <property type="match status" value="1"/>
</dbReference>
<dbReference type="GO" id="GO:0005737">
    <property type="term" value="C:cytoplasm"/>
    <property type="evidence" value="ECO:0007669"/>
    <property type="project" value="UniProtKB-ARBA"/>
</dbReference>
<dbReference type="SUPFAM" id="SSF47473">
    <property type="entry name" value="EF-hand"/>
    <property type="match status" value="1"/>
</dbReference>
<dbReference type="CDD" id="cd00044">
    <property type="entry name" value="CysPc"/>
    <property type="match status" value="1"/>
</dbReference>
<dbReference type="PRINTS" id="PR00704">
    <property type="entry name" value="CALPAIN"/>
</dbReference>
<feature type="active site" evidence="6 7">
    <location>
        <position position="257"/>
    </location>
</feature>
<dbReference type="PROSITE" id="PS50203">
    <property type="entry name" value="CALPAIN_CAT"/>
    <property type="match status" value="1"/>
</dbReference>
<dbReference type="InterPro" id="IPR033883">
    <property type="entry name" value="C2_III"/>
</dbReference>
<feature type="region of interest" description="Disordered" evidence="8">
    <location>
        <begin position="584"/>
        <end position="611"/>
    </location>
</feature>
<dbReference type="SUPFAM" id="SSF54001">
    <property type="entry name" value="Cysteine proteinases"/>
    <property type="match status" value="1"/>
</dbReference>
<evidence type="ECO:0000313" key="11">
    <source>
        <dbReference type="EMBL" id="CAG9805749.1"/>
    </source>
</evidence>
<evidence type="ECO:0000259" key="9">
    <source>
        <dbReference type="PROSITE" id="PS50203"/>
    </source>
</evidence>
<dbReference type="InterPro" id="IPR000169">
    <property type="entry name" value="Pept_cys_AS"/>
</dbReference>
<keyword evidence="3 7" id="KW-0378">Hydrolase</keyword>
<feature type="compositionally biased region" description="Polar residues" evidence="8">
    <location>
        <begin position="584"/>
        <end position="597"/>
    </location>
</feature>
<evidence type="ECO:0000256" key="4">
    <source>
        <dbReference type="ARBA" id="ARBA00022807"/>
    </source>
</evidence>
<dbReference type="InterPro" id="IPR001300">
    <property type="entry name" value="Peptidase_C2_calpain_cat"/>
</dbReference>
<dbReference type="SMART" id="SM00054">
    <property type="entry name" value="EFh"/>
    <property type="match status" value="2"/>
</dbReference>
<dbReference type="InterPro" id="IPR011992">
    <property type="entry name" value="EF-hand-dom_pair"/>
</dbReference>
<dbReference type="FunFam" id="3.90.70.10:FF:000001">
    <property type="entry name" value="Calpain-1 catalytic subunit"/>
    <property type="match status" value="1"/>
</dbReference>
<keyword evidence="2 7" id="KW-0645">Protease</keyword>
<comment type="similarity">
    <text evidence="1">Belongs to the peptidase C2 family.</text>
</comment>
<reference evidence="11" key="2">
    <citation type="submission" date="2022-10" db="EMBL/GenBank/DDBJ databases">
        <authorList>
            <consortium name="ENA_rothamsted_submissions"/>
            <consortium name="culmorum"/>
            <person name="King R."/>
        </authorList>
    </citation>
    <scope>NUCLEOTIDE SEQUENCE</scope>
</reference>
<keyword evidence="4 7" id="KW-0788">Thiol protease</keyword>
<keyword evidence="12" id="KW-1185">Reference proteome</keyword>
<feature type="domain" description="Calpain catalytic" evidence="9">
    <location>
        <begin position="45"/>
        <end position="345"/>
    </location>
</feature>
<reference evidence="11" key="1">
    <citation type="submission" date="2022-01" db="EMBL/GenBank/DDBJ databases">
        <authorList>
            <person name="King R."/>
        </authorList>
    </citation>
    <scope>NUCLEOTIDE SEQUENCE</scope>
</reference>
<evidence type="ECO:0000256" key="2">
    <source>
        <dbReference type="ARBA" id="ARBA00022670"/>
    </source>
</evidence>
<dbReference type="InterPro" id="IPR038765">
    <property type="entry name" value="Papain-like_cys_pep_sf"/>
</dbReference>
<gene>
    <name evidence="11" type="ORF">CHIRRI_LOCUS8618</name>
</gene>
<feature type="active site" evidence="6 7">
    <location>
        <position position="101"/>
    </location>
</feature>
<dbReference type="Pfam" id="PF01067">
    <property type="entry name" value="Calpain_III"/>
    <property type="match status" value="1"/>
</dbReference>